<protein>
    <submittedName>
        <fullName evidence="2">DUF6476 family protein</fullName>
    </submittedName>
</protein>
<evidence type="ECO:0000313" key="3">
    <source>
        <dbReference type="Proteomes" id="UP001595632"/>
    </source>
</evidence>
<proteinExistence type="predicted"/>
<keyword evidence="1" id="KW-0812">Transmembrane</keyword>
<evidence type="ECO:0000313" key="2">
    <source>
        <dbReference type="EMBL" id="MFC3144851.1"/>
    </source>
</evidence>
<dbReference type="Pfam" id="PF20082">
    <property type="entry name" value="DUF6476"/>
    <property type="match status" value="1"/>
</dbReference>
<dbReference type="Proteomes" id="UP001595632">
    <property type="component" value="Unassembled WGS sequence"/>
</dbReference>
<organism evidence="2 3">
    <name type="scientific">Psychromarinibacter halotolerans</name>
    <dbReference type="NCBI Taxonomy" id="1775175"/>
    <lineage>
        <taxon>Bacteria</taxon>
        <taxon>Pseudomonadati</taxon>
        <taxon>Pseudomonadota</taxon>
        <taxon>Alphaproteobacteria</taxon>
        <taxon>Rhodobacterales</taxon>
        <taxon>Paracoccaceae</taxon>
        <taxon>Psychromarinibacter</taxon>
    </lineage>
</organism>
<sequence>MEETPEQAIMDSRSLKLLRTLVTVLMVVMICGFIVLIAFLVTRFPERDGPVLPEAVVLPDGTRAEAVTLGRGWAAIVTDDDRILIFDPATGALRQEVAIETGAE</sequence>
<reference evidence="3" key="1">
    <citation type="journal article" date="2019" name="Int. J. Syst. Evol. Microbiol.">
        <title>The Global Catalogue of Microorganisms (GCM) 10K type strain sequencing project: providing services to taxonomists for standard genome sequencing and annotation.</title>
        <authorList>
            <consortium name="The Broad Institute Genomics Platform"/>
            <consortium name="The Broad Institute Genome Sequencing Center for Infectious Disease"/>
            <person name="Wu L."/>
            <person name="Ma J."/>
        </authorList>
    </citation>
    <scope>NUCLEOTIDE SEQUENCE [LARGE SCALE GENOMIC DNA]</scope>
    <source>
        <strain evidence="3">KCTC 52366</strain>
    </source>
</reference>
<dbReference type="InterPro" id="IPR045519">
    <property type="entry name" value="DUF6476"/>
</dbReference>
<comment type="caution">
    <text evidence="2">The sequence shown here is derived from an EMBL/GenBank/DDBJ whole genome shotgun (WGS) entry which is preliminary data.</text>
</comment>
<evidence type="ECO:0000256" key="1">
    <source>
        <dbReference type="SAM" id="Phobius"/>
    </source>
</evidence>
<feature type="transmembrane region" description="Helical" evidence="1">
    <location>
        <begin position="20"/>
        <end position="41"/>
    </location>
</feature>
<gene>
    <name evidence="2" type="ORF">ACFOGP_19170</name>
</gene>
<keyword evidence="3" id="KW-1185">Reference proteome</keyword>
<keyword evidence="1" id="KW-0472">Membrane</keyword>
<accession>A0ABV7GZC0</accession>
<dbReference type="EMBL" id="JBHRTB010000010">
    <property type="protein sequence ID" value="MFC3144851.1"/>
    <property type="molecule type" value="Genomic_DNA"/>
</dbReference>
<keyword evidence="1" id="KW-1133">Transmembrane helix</keyword>
<dbReference type="RefSeq" id="WP_275634418.1">
    <property type="nucleotide sequence ID" value="NZ_JARGYD010000009.1"/>
</dbReference>
<name>A0ABV7GZC0_9RHOB</name>